<organism evidence="6 7">
    <name type="scientific">Streptosporangium minutum</name>
    <dbReference type="NCBI Taxonomy" id="569862"/>
    <lineage>
        <taxon>Bacteria</taxon>
        <taxon>Bacillati</taxon>
        <taxon>Actinomycetota</taxon>
        <taxon>Actinomycetes</taxon>
        <taxon>Streptosporangiales</taxon>
        <taxon>Streptosporangiaceae</taxon>
        <taxon>Streptosporangium</taxon>
    </lineage>
</organism>
<evidence type="ECO:0000256" key="1">
    <source>
        <dbReference type="ARBA" id="ARBA00005820"/>
    </source>
</evidence>
<dbReference type="SUPFAM" id="SSF46894">
    <property type="entry name" value="C-terminal effector domain of the bipartite response regulators"/>
    <property type="match status" value="1"/>
</dbReference>
<name>A0A243RS14_9ACTN</name>
<dbReference type="InterPro" id="IPR011990">
    <property type="entry name" value="TPR-like_helical_dom_sf"/>
</dbReference>
<feature type="domain" description="OmpR/PhoB-type" evidence="5">
    <location>
        <begin position="37"/>
        <end position="143"/>
    </location>
</feature>
<dbReference type="Pfam" id="PF03704">
    <property type="entry name" value="BTAD"/>
    <property type="match status" value="1"/>
</dbReference>
<gene>
    <name evidence="6" type="ORF">CA984_09735</name>
</gene>
<dbReference type="GO" id="GO:0003677">
    <property type="term" value="F:DNA binding"/>
    <property type="evidence" value="ECO:0007669"/>
    <property type="project" value="UniProtKB-UniRule"/>
</dbReference>
<dbReference type="SUPFAM" id="SSF52540">
    <property type="entry name" value="P-loop containing nucleoside triphosphate hydrolases"/>
    <property type="match status" value="1"/>
</dbReference>
<dbReference type="EMBL" id="NGFP01000031">
    <property type="protein sequence ID" value="OUC97792.1"/>
    <property type="molecule type" value="Genomic_DNA"/>
</dbReference>
<evidence type="ECO:0000313" key="7">
    <source>
        <dbReference type="Proteomes" id="UP000194761"/>
    </source>
</evidence>
<dbReference type="AlphaFoldDB" id="A0A243RS14"/>
<keyword evidence="2 3" id="KW-0238">DNA-binding</keyword>
<dbReference type="GO" id="GO:0000160">
    <property type="term" value="P:phosphorelay signal transduction system"/>
    <property type="evidence" value="ECO:0007669"/>
    <property type="project" value="InterPro"/>
</dbReference>
<dbReference type="Proteomes" id="UP000194761">
    <property type="component" value="Unassembled WGS sequence"/>
</dbReference>
<evidence type="ECO:0000256" key="3">
    <source>
        <dbReference type="PROSITE-ProRule" id="PRU01091"/>
    </source>
</evidence>
<dbReference type="Pfam" id="PF00486">
    <property type="entry name" value="Trans_reg_C"/>
    <property type="match status" value="1"/>
</dbReference>
<feature type="region of interest" description="Disordered" evidence="4">
    <location>
        <begin position="305"/>
        <end position="324"/>
    </location>
</feature>
<comment type="caution">
    <text evidence="6">The sequence shown here is derived from an EMBL/GenBank/DDBJ whole genome shotgun (WGS) entry which is preliminary data.</text>
</comment>
<keyword evidence="7" id="KW-1185">Reference proteome</keyword>
<protein>
    <recommendedName>
        <fullName evidence="5">OmpR/PhoB-type domain-containing protein</fullName>
    </recommendedName>
</protein>
<evidence type="ECO:0000256" key="4">
    <source>
        <dbReference type="SAM" id="MobiDB-lite"/>
    </source>
</evidence>
<dbReference type="Gene3D" id="1.25.40.10">
    <property type="entry name" value="Tetratricopeptide repeat domain"/>
    <property type="match status" value="1"/>
</dbReference>
<accession>A0A243RS14</accession>
<evidence type="ECO:0000256" key="2">
    <source>
        <dbReference type="ARBA" id="ARBA00023125"/>
    </source>
</evidence>
<evidence type="ECO:0000259" key="5">
    <source>
        <dbReference type="PROSITE" id="PS51755"/>
    </source>
</evidence>
<dbReference type="InterPro" id="IPR058852">
    <property type="entry name" value="HTH_77"/>
</dbReference>
<dbReference type="PROSITE" id="PS51755">
    <property type="entry name" value="OMPR_PHOB"/>
    <property type="match status" value="1"/>
</dbReference>
<evidence type="ECO:0000313" key="6">
    <source>
        <dbReference type="EMBL" id="OUC97792.1"/>
    </source>
</evidence>
<dbReference type="GO" id="GO:0006355">
    <property type="term" value="P:regulation of DNA-templated transcription"/>
    <property type="evidence" value="ECO:0007669"/>
    <property type="project" value="InterPro"/>
</dbReference>
<comment type="similarity">
    <text evidence="1">Belongs to the AfsR/DnrI/RedD regulatory family.</text>
</comment>
<proteinExistence type="inferred from homology"/>
<dbReference type="Gene3D" id="1.10.10.10">
    <property type="entry name" value="Winged helix-like DNA-binding domain superfamily/Winged helix DNA-binding domain"/>
    <property type="match status" value="1"/>
</dbReference>
<dbReference type="InterPro" id="IPR027417">
    <property type="entry name" value="P-loop_NTPase"/>
</dbReference>
<dbReference type="InterPro" id="IPR001867">
    <property type="entry name" value="OmpR/PhoB-type_DNA-bd"/>
</dbReference>
<dbReference type="PANTHER" id="PTHR47691">
    <property type="entry name" value="REGULATOR-RELATED"/>
    <property type="match status" value="1"/>
</dbReference>
<dbReference type="SMART" id="SM01043">
    <property type="entry name" value="BTAD"/>
    <property type="match status" value="1"/>
</dbReference>
<dbReference type="InterPro" id="IPR016032">
    <property type="entry name" value="Sig_transdc_resp-reg_C-effctor"/>
</dbReference>
<dbReference type="Gene3D" id="3.40.50.300">
    <property type="entry name" value="P-loop containing nucleotide triphosphate hydrolases"/>
    <property type="match status" value="1"/>
</dbReference>
<feature type="DNA-binding region" description="OmpR/PhoB-type" evidence="3">
    <location>
        <begin position="37"/>
        <end position="143"/>
    </location>
</feature>
<dbReference type="Pfam" id="PF25872">
    <property type="entry name" value="HTH_77"/>
    <property type="match status" value="1"/>
</dbReference>
<dbReference type="InterPro" id="IPR036388">
    <property type="entry name" value="WH-like_DNA-bd_sf"/>
</dbReference>
<dbReference type="SUPFAM" id="SSF48452">
    <property type="entry name" value="TPR-like"/>
    <property type="match status" value="2"/>
</dbReference>
<reference evidence="6 7" key="1">
    <citation type="submission" date="2017-05" db="EMBL/GenBank/DDBJ databases">
        <title>Biotechnological potential of actinobacteria isolated from South African environments.</title>
        <authorList>
            <person name="Le Roes-Hill M."/>
            <person name="Prins A."/>
            <person name="Durrell K.A."/>
        </authorList>
    </citation>
    <scope>NUCLEOTIDE SEQUENCE [LARGE SCALE GENOMIC DNA]</scope>
    <source>
        <strain evidence="6">M26</strain>
    </source>
</reference>
<dbReference type="InterPro" id="IPR005158">
    <property type="entry name" value="BTAD"/>
</dbReference>
<dbReference type="PANTHER" id="PTHR47691:SF3">
    <property type="entry name" value="HTH-TYPE TRANSCRIPTIONAL REGULATOR RV0890C-RELATED"/>
    <property type="match status" value="1"/>
</dbReference>
<dbReference type="SMART" id="SM00862">
    <property type="entry name" value="Trans_reg_C"/>
    <property type="match status" value="1"/>
</dbReference>
<dbReference type="CDD" id="cd15831">
    <property type="entry name" value="BTAD"/>
    <property type="match status" value="1"/>
</dbReference>
<sequence length="999" mass="106416">MSCVVMADGHEILRLYHPLRHNNDTSVLSGGGRKGNGPQVSAEPAGLHFSVLGPLMVTREGARLDLGGARVKALVATLLIAQGKMVTTDRIVDAVWGEQAPNSGMVTLYSYISKLRKVLEPDRPPRTATGLLDRQGPGYVLRVRPESVDSERFAALAERGARLLSDDPAAAAESLATALGLWRGPAYADLGGSDVASAEIARLENARLAARQDHAAARLAMGAAVQAVGELESLVREHPLAERSWELLALALYRNGQQGDALATLRAARERLIEELGVDPGPSLRAMEAAVLRQDPALDLRAPKEAATVTEPAEPREPARPRLPAPLTRLIGRDAAVGAVKDLLAADRLVTITGPGGTGKSRMALEIAREHPDGDGPWLALLADVTDAGLLPATVGAAMGTAITGSTDHLAASIGDRETLLVLDNCEHLVDAVAPLAETLLSRCPGLRLLATSREPLGVAGETTWDLPPLDPGGAAVELFLERSLAVRPDRRPRHDERELISRICRELDGLPLAIELAAAQTRVLSLEQIADGLHDRFALLATGPRTAPARHRSLEAAIASSVRLLTSPERELLGCLSLFEGGFDLEAAERVAGPPAVTHRLGGLVAKSLVTVDGSAVPRRYRMLETIRQYALRTLSGDERARWAGRHLAWAVELAETAGRRLRTFDGELWLRRLRHEQANTRAALGHALATGDGDSALRIASALSWFWYRNGDVHEGIARLSEALDRAGADHPARGQALIGRALLRYLAGDPFAGNDDVELALRQAEAIGEVEVMARALPYRAYFLQLSGDPSQAQLALTEGWTHVRAAGLTWVEAELMMVRGQITRVAGDPLLAAGQLVQAADIAQACGHDWAYCSSGWIGAKVAMDLGDAGRAVQQAARLVVHLDRMQDMTSWLACAHVLAGALGMAGRAVDGAVLLGTVSAIGSRMGYSPELMDPLDGPRNVAAVRATLSPEAYDEATAMGASLTKEDATAMARRLIVTAPGDDGRRTVLRHDRS</sequence>